<accession>A0AAV2EB50</accession>
<gene>
    <name evidence="1" type="ORF">LTRI10_LOCUS24265</name>
</gene>
<proteinExistence type="predicted"/>
<dbReference type="Proteomes" id="UP001497516">
    <property type="component" value="Chromosome 4"/>
</dbReference>
<protein>
    <submittedName>
        <fullName evidence="1">Uncharacterized protein</fullName>
    </submittedName>
</protein>
<organism evidence="1 2">
    <name type="scientific">Linum trigynum</name>
    <dbReference type="NCBI Taxonomy" id="586398"/>
    <lineage>
        <taxon>Eukaryota</taxon>
        <taxon>Viridiplantae</taxon>
        <taxon>Streptophyta</taxon>
        <taxon>Embryophyta</taxon>
        <taxon>Tracheophyta</taxon>
        <taxon>Spermatophyta</taxon>
        <taxon>Magnoliopsida</taxon>
        <taxon>eudicotyledons</taxon>
        <taxon>Gunneridae</taxon>
        <taxon>Pentapetalae</taxon>
        <taxon>rosids</taxon>
        <taxon>fabids</taxon>
        <taxon>Malpighiales</taxon>
        <taxon>Linaceae</taxon>
        <taxon>Linum</taxon>
    </lineage>
</organism>
<dbReference type="AlphaFoldDB" id="A0AAV2EB50"/>
<reference evidence="1 2" key="1">
    <citation type="submission" date="2024-04" db="EMBL/GenBank/DDBJ databases">
        <authorList>
            <person name="Fracassetti M."/>
        </authorList>
    </citation>
    <scope>NUCLEOTIDE SEQUENCE [LARGE SCALE GENOMIC DNA]</scope>
</reference>
<evidence type="ECO:0000313" key="1">
    <source>
        <dbReference type="EMBL" id="CAL1382967.1"/>
    </source>
</evidence>
<name>A0AAV2EB50_9ROSI</name>
<dbReference type="EMBL" id="OZ034817">
    <property type="protein sequence ID" value="CAL1382967.1"/>
    <property type="molecule type" value="Genomic_DNA"/>
</dbReference>
<evidence type="ECO:0000313" key="2">
    <source>
        <dbReference type="Proteomes" id="UP001497516"/>
    </source>
</evidence>
<sequence length="76" mass="8499">MVRCLGSTMGELKKAIVHVYRKTGGVYLREKVVLNITPPLPISVIALHEDRNLSYGKHILACEKGPCVDEHTQQSR</sequence>
<keyword evidence="2" id="KW-1185">Reference proteome</keyword>